<organism evidence="1 2">
    <name type="scientific">Steinernema glaseri</name>
    <dbReference type="NCBI Taxonomy" id="37863"/>
    <lineage>
        <taxon>Eukaryota</taxon>
        <taxon>Metazoa</taxon>
        <taxon>Ecdysozoa</taxon>
        <taxon>Nematoda</taxon>
        <taxon>Chromadorea</taxon>
        <taxon>Rhabditida</taxon>
        <taxon>Tylenchina</taxon>
        <taxon>Panagrolaimomorpha</taxon>
        <taxon>Strongyloidoidea</taxon>
        <taxon>Steinernematidae</taxon>
        <taxon>Steinernema</taxon>
    </lineage>
</organism>
<dbReference type="WBParaSite" id="L893_g21774.t1">
    <property type="protein sequence ID" value="L893_g21774.t1"/>
    <property type="gene ID" value="L893_g21774"/>
</dbReference>
<name>A0A1I7Z1X4_9BILA</name>
<reference evidence="2" key="1">
    <citation type="submission" date="2016-11" db="UniProtKB">
        <authorList>
            <consortium name="WormBaseParasite"/>
        </authorList>
    </citation>
    <scope>IDENTIFICATION</scope>
</reference>
<proteinExistence type="predicted"/>
<evidence type="ECO:0000313" key="1">
    <source>
        <dbReference type="Proteomes" id="UP000095287"/>
    </source>
</evidence>
<sequence length="332" mass="38250">MTADTNIGIMCNILCGSSLVKGVISWLAIGTGQWTVDQWIDIREPNVALQLYPSDLPEMSQLSARWSASAQDALAKRKAVQCYLYYGANSHECLYRVEGTNSELVLQRYPRYDIIFEVTFEYVRDVNQVQAQYPASTHRISAEELFNRTLPNALRIMNKRNGSFRICYFRQGIFSICRRVVEVANAQQFVCKRVQLPYCGEPTDSFIDRFIRDPNCTELIMDGDWPHRLSLSREIKENVFSGKLTTLDCLNGWPLFTPSDFSKLCQITRGGIHIRGAYKVGSEGELWKNEYQWSVHHNASDQSVYCQIREGVAFFIDWTPLDDFPYFNYAKM</sequence>
<evidence type="ECO:0000313" key="2">
    <source>
        <dbReference type="WBParaSite" id="L893_g21774.t1"/>
    </source>
</evidence>
<keyword evidence="1" id="KW-1185">Reference proteome</keyword>
<dbReference type="Proteomes" id="UP000095287">
    <property type="component" value="Unplaced"/>
</dbReference>
<protein>
    <submittedName>
        <fullName evidence="2">Uncharacterized protein</fullName>
    </submittedName>
</protein>
<accession>A0A1I7Z1X4</accession>
<dbReference type="AlphaFoldDB" id="A0A1I7Z1X4"/>